<organism evidence="4 5">
    <name type="scientific">Litoreibacter ascidiaceicola</name>
    <dbReference type="NCBI Taxonomy" id="1486859"/>
    <lineage>
        <taxon>Bacteria</taxon>
        <taxon>Pseudomonadati</taxon>
        <taxon>Pseudomonadota</taxon>
        <taxon>Alphaproteobacteria</taxon>
        <taxon>Rhodobacterales</taxon>
        <taxon>Roseobacteraceae</taxon>
        <taxon>Litoreibacter</taxon>
    </lineage>
</organism>
<dbReference type="STRING" id="1486859.SAMN05444273_105301"/>
<dbReference type="SUPFAM" id="SSF47226">
    <property type="entry name" value="Histidine-containing phosphotransfer domain, HPT domain"/>
    <property type="match status" value="1"/>
</dbReference>
<dbReference type="RefSeq" id="WP_073144207.1">
    <property type="nucleotide sequence ID" value="NZ_FQUV01000005.1"/>
</dbReference>
<feature type="modified residue" description="Phosphohistidine" evidence="2">
    <location>
        <position position="50"/>
    </location>
</feature>
<dbReference type="GO" id="GO:0000160">
    <property type="term" value="P:phosphorelay signal transduction system"/>
    <property type="evidence" value="ECO:0007669"/>
    <property type="project" value="UniProtKB-KW"/>
</dbReference>
<evidence type="ECO:0000313" key="4">
    <source>
        <dbReference type="EMBL" id="SHF37072.1"/>
    </source>
</evidence>
<dbReference type="AlphaFoldDB" id="A0A1M5B4F4"/>
<evidence type="ECO:0000259" key="3">
    <source>
        <dbReference type="PROSITE" id="PS50894"/>
    </source>
</evidence>
<dbReference type="EMBL" id="FQUV01000005">
    <property type="protein sequence ID" value="SHF37072.1"/>
    <property type="molecule type" value="Genomic_DNA"/>
</dbReference>
<evidence type="ECO:0000256" key="1">
    <source>
        <dbReference type="ARBA" id="ARBA00023012"/>
    </source>
</evidence>
<name>A0A1M5B4F4_9RHOB</name>
<evidence type="ECO:0000256" key="2">
    <source>
        <dbReference type="PROSITE-ProRule" id="PRU00110"/>
    </source>
</evidence>
<dbReference type="Pfam" id="PF01627">
    <property type="entry name" value="Hpt"/>
    <property type="match status" value="1"/>
</dbReference>
<keyword evidence="2" id="KW-0597">Phosphoprotein</keyword>
<dbReference type="Proteomes" id="UP000184144">
    <property type="component" value="Unassembled WGS sequence"/>
</dbReference>
<proteinExistence type="predicted"/>
<dbReference type="OrthoDB" id="7867809at2"/>
<protein>
    <submittedName>
        <fullName evidence="4">Hpt domain-containing protein</fullName>
    </submittedName>
</protein>
<dbReference type="CDD" id="cd00088">
    <property type="entry name" value="HPT"/>
    <property type="match status" value="1"/>
</dbReference>
<reference evidence="5" key="1">
    <citation type="submission" date="2016-11" db="EMBL/GenBank/DDBJ databases">
        <authorList>
            <person name="Varghese N."/>
            <person name="Submissions S."/>
        </authorList>
    </citation>
    <scope>NUCLEOTIDE SEQUENCE [LARGE SCALE GENOMIC DNA]</scope>
    <source>
        <strain evidence="5">DSM 100566</strain>
    </source>
</reference>
<dbReference type="PROSITE" id="PS50894">
    <property type="entry name" value="HPT"/>
    <property type="match status" value="1"/>
</dbReference>
<feature type="domain" description="HPt" evidence="3">
    <location>
        <begin position="8"/>
        <end position="100"/>
    </location>
</feature>
<accession>A0A1M5B4F4</accession>
<dbReference type="InterPro" id="IPR036641">
    <property type="entry name" value="HPT_dom_sf"/>
</dbReference>
<sequence>MLNWSRVAELKEDLGEEDFREITTLFLEEVEEKLAELSRDPPDVFADDLHFLKGSAANLGFEGFRAMCEQMESRPDTAQLSNLRGLYAQSKTTFLEGMDP</sequence>
<dbReference type="GO" id="GO:0004672">
    <property type="term" value="F:protein kinase activity"/>
    <property type="evidence" value="ECO:0007669"/>
    <property type="project" value="UniProtKB-ARBA"/>
</dbReference>
<dbReference type="InterPro" id="IPR008207">
    <property type="entry name" value="Sig_transdc_His_kin_Hpt_dom"/>
</dbReference>
<dbReference type="Gene3D" id="1.20.120.160">
    <property type="entry name" value="HPT domain"/>
    <property type="match status" value="1"/>
</dbReference>
<dbReference type="SMART" id="SM00073">
    <property type="entry name" value="HPT"/>
    <property type="match status" value="1"/>
</dbReference>
<gene>
    <name evidence="4" type="ORF">SAMN05444273_105301</name>
</gene>
<keyword evidence="5" id="KW-1185">Reference proteome</keyword>
<evidence type="ECO:0000313" key="5">
    <source>
        <dbReference type="Proteomes" id="UP000184144"/>
    </source>
</evidence>
<keyword evidence="1" id="KW-0902">Two-component regulatory system</keyword>